<evidence type="ECO:0000256" key="1">
    <source>
        <dbReference type="SAM" id="MobiDB-lite"/>
    </source>
</evidence>
<dbReference type="GeneID" id="40306984"/>
<proteinExistence type="predicted"/>
<feature type="compositionally biased region" description="Acidic residues" evidence="1">
    <location>
        <begin position="247"/>
        <end position="259"/>
    </location>
</feature>
<keyword evidence="2" id="KW-0732">Signal</keyword>
<feature type="signal peptide" evidence="2">
    <location>
        <begin position="1"/>
        <end position="39"/>
    </location>
</feature>
<feature type="region of interest" description="Disordered" evidence="1">
    <location>
        <begin position="229"/>
        <end position="281"/>
    </location>
</feature>
<dbReference type="VEuPathDB" id="ToxoDB:BESB_019230"/>
<gene>
    <name evidence="3" type="ORF">BESB_019230</name>
</gene>
<organism evidence="3 4">
    <name type="scientific">Besnoitia besnoiti</name>
    <name type="common">Apicomplexan protozoan</name>
    <dbReference type="NCBI Taxonomy" id="94643"/>
    <lineage>
        <taxon>Eukaryota</taxon>
        <taxon>Sar</taxon>
        <taxon>Alveolata</taxon>
        <taxon>Apicomplexa</taxon>
        <taxon>Conoidasida</taxon>
        <taxon>Coccidia</taxon>
        <taxon>Eucoccidiorida</taxon>
        <taxon>Eimeriorina</taxon>
        <taxon>Sarcocystidae</taxon>
        <taxon>Besnoitia</taxon>
    </lineage>
</organism>
<feature type="compositionally biased region" description="Basic and acidic residues" evidence="1">
    <location>
        <begin position="265"/>
        <end position="281"/>
    </location>
</feature>
<sequence length="281" mass="30831">MRVHARRQAVAGGQPGRARLLVFLCLLFVACCVTKLTCGSEVLDHPVAVNVEDEFTMEFEDAMIDDDEDVDEDELDVDSWADEINTPDAVAVRLTQRIQQVYALVFRLVASAKAEDAAFMQELEHYFHAEVDSASFDALGGMELARMDAKKSRQLARAVVTKLRALLRQLEEVSRSVGPAAANTVREMVREGQALCESLSENLTEDEARSAAAEMVQDELRKSFVRTAAGMGGEDGDGGERQPVTFEDAEGDTPEEGREDGEANAVDKQDGDFQEVAPERS</sequence>
<dbReference type="EMBL" id="NWUJ01000012">
    <property type="protein sequence ID" value="PFH31982.1"/>
    <property type="molecule type" value="Genomic_DNA"/>
</dbReference>
<evidence type="ECO:0008006" key="5">
    <source>
        <dbReference type="Google" id="ProtNLM"/>
    </source>
</evidence>
<evidence type="ECO:0000256" key="2">
    <source>
        <dbReference type="SAM" id="SignalP"/>
    </source>
</evidence>
<dbReference type="AlphaFoldDB" id="A0A2A9M9C1"/>
<dbReference type="PROSITE" id="PS51257">
    <property type="entry name" value="PROKAR_LIPOPROTEIN"/>
    <property type="match status" value="1"/>
</dbReference>
<name>A0A2A9M9C1_BESBE</name>
<dbReference type="KEGG" id="bbes:BESB_019230"/>
<feature type="chain" id="PRO_5012202593" description="Transmembrane protein" evidence="2">
    <location>
        <begin position="40"/>
        <end position="281"/>
    </location>
</feature>
<evidence type="ECO:0000313" key="3">
    <source>
        <dbReference type="EMBL" id="PFH31982.1"/>
    </source>
</evidence>
<keyword evidence="4" id="KW-1185">Reference proteome</keyword>
<dbReference type="RefSeq" id="XP_029215991.1">
    <property type="nucleotide sequence ID" value="XM_029360632.1"/>
</dbReference>
<dbReference type="Proteomes" id="UP000224006">
    <property type="component" value="Chromosome XI"/>
</dbReference>
<reference evidence="3 4" key="1">
    <citation type="submission" date="2017-09" db="EMBL/GenBank/DDBJ databases">
        <title>Genome sequencing of Besnoitia besnoiti strain Bb-Ger1.</title>
        <authorList>
            <person name="Schares G."/>
            <person name="Venepally P."/>
            <person name="Lorenzi H.A."/>
        </authorList>
    </citation>
    <scope>NUCLEOTIDE SEQUENCE [LARGE SCALE GENOMIC DNA]</scope>
    <source>
        <strain evidence="3 4">Bb-Ger1</strain>
    </source>
</reference>
<evidence type="ECO:0000313" key="4">
    <source>
        <dbReference type="Proteomes" id="UP000224006"/>
    </source>
</evidence>
<comment type="caution">
    <text evidence="3">The sequence shown here is derived from an EMBL/GenBank/DDBJ whole genome shotgun (WGS) entry which is preliminary data.</text>
</comment>
<accession>A0A2A9M9C1</accession>
<protein>
    <recommendedName>
        <fullName evidence="5">Transmembrane protein</fullName>
    </recommendedName>
</protein>